<gene>
    <name evidence="3" type="ORF">B5P45_17070</name>
</gene>
<evidence type="ECO:0000313" key="3">
    <source>
        <dbReference type="EMBL" id="PIO43621.1"/>
    </source>
</evidence>
<keyword evidence="4" id="KW-1185">Reference proteome</keyword>
<organism evidence="3 4">
    <name type="scientific">Phyllobacterium zundukense</name>
    <dbReference type="NCBI Taxonomy" id="1867719"/>
    <lineage>
        <taxon>Bacteria</taxon>
        <taxon>Pseudomonadati</taxon>
        <taxon>Pseudomonadota</taxon>
        <taxon>Alphaproteobacteria</taxon>
        <taxon>Hyphomicrobiales</taxon>
        <taxon>Phyllobacteriaceae</taxon>
        <taxon>Phyllobacterium</taxon>
    </lineage>
</organism>
<accession>A0A2N9VVV3</accession>
<proteinExistence type="predicted"/>
<keyword evidence="2" id="KW-0732">Signal</keyword>
<dbReference type="Proteomes" id="UP000232163">
    <property type="component" value="Unassembled WGS sequence"/>
</dbReference>
<dbReference type="AlphaFoldDB" id="A0A2N9VVV3"/>
<evidence type="ECO:0000256" key="1">
    <source>
        <dbReference type="SAM" id="MobiDB-lite"/>
    </source>
</evidence>
<dbReference type="OrthoDB" id="8451678at2"/>
<feature type="region of interest" description="Disordered" evidence="1">
    <location>
        <begin position="112"/>
        <end position="143"/>
    </location>
</feature>
<evidence type="ECO:0000256" key="2">
    <source>
        <dbReference type="SAM" id="SignalP"/>
    </source>
</evidence>
<comment type="caution">
    <text evidence="3">The sequence shown here is derived from an EMBL/GenBank/DDBJ whole genome shotgun (WGS) entry which is preliminary data.</text>
</comment>
<feature type="chain" id="PRO_5014893014" evidence="2">
    <location>
        <begin position="25"/>
        <end position="143"/>
    </location>
</feature>
<feature type="signal peptide" evidence="2">
    <location>
        <begin position="1"/>
        <end position="24"/>
    </location>
</feature>
<protein>
    <submittedName>
        <fullName evidence="3">Uncharacterized protein</fullName>
    </submittedName>
</protein>
<dbReference type="EMBL" id="MZMT01000037">
    <property type="protein sequence ID" value="PIO43621.1"/>
    <property type="molecule type" value="Genomic_DNA"/>
</dbReference>
<sequence>MRLPTNILSRIAALAVLIPLAACSTTGEPSMVPTLPTFAPIRPPVNSTLAEPCISAAASKYFLSESNIKAVDVEAVGGGVNQVRLKADLRDAMCTVTDKGKVRSVVDTMPKSADQAAAEEAAAQKAANPAAAPAPVKKSKKKS</sequence>
<dbReference type="KEGG" id="pht:BLM14_06685"/>
<reference evidence="4" key="1">
    <citation type="journal article" date="2017" name="Int J Environ Stud">
        <title>Does the Miocene-Pliocene relict legume Oxytropis triphylla form nitrogen-fixing nodules with a combination of bacterial strains?</title>
        <authorList>
            <person name="Safronova V."/>
            <person name="Belimov A."/>
            <person name="Sazanova A."/>
            <person name="Kuznetsova I."/>
            <person name="Popova J."/>
            <person name="Andronov E."/>
            <person name="Verkhozina A."/>
            <person name="Tikhonovich I."/>
        </authorList>
    </citation>
    <scope>NUCLEOTIDE SEQUENCE [LARGE SCALE GENOMIC DNA]</scope>
    <source>
        <strain evidence="4">Tri-38</strain>
    </source>
</reference>
<dbReference type="RefSeq" id="WP_099998680.1">
    <property type="nucleotide sequence ID" value="NZ_CP017940.1"/>
</dbReference>
<feature type="compositionally biased region" description="Low complexity" evidence="1">
    <location>
        <begin position="112"/>
        <end position="136"/>
    </location>
</feature>
<evidence type="ECO:0000313" key="4">
    <source>
        <dbReference type="Proteomes" id="UP000232163"/>
    </source>
</evidence>
<name>A0A2N9VVV3_9HYPH</name>